<dbReference type="PANTHER" id="PTHR43775:SF37">
    <property type="entry name" value="SI:DKEY-61P9.11"/>
    <property type="match status" value="1"/>
</dbReference>
<dbReference type="Gene3D" id="3.40.47.10">
    <property type="match status" value="1"/>
</dbReference>
<dbReference type="InterPro" id="IPR036736">
    <property type="entry name" value="ACP-like_sf"/>
</dbReference>
<protein>
    <submittedName>
        <fullName evidence="6">Beta-ketoacyl synthase</fullName>
    </submittedName>
</protein>
<dbReference type="InterPro" id="IPR016039">
    <property type="entry name" value="Thiolase-like"/>
</dbReference>
<feature type="domain" description="Ketosynthase family 3 (KS3)" evidence="5">
    <location>
        <begin position="32"/>
        <end position="462"/>
    </location>
</feature>
<keyword evidence="7" id="KW-1185">Reference proteome</keyword>
<dbReference type="PROSITE" id="PS00606">
    <property type="entry name" value="KS3_1"/>
    <property type="match status" value="1"/>
</dbReference>
<evidence type="ECO:0000256" key="1">
    <source>
        <dbReference type="ARBA" id="ARBA00022450"/>
    </source>
</evidence>
<keyword evidence="2" id="KW-0597">Phosphoprotein</keyword>
<dbReference type="RefSeq" id="WP_167984161.1">
    <property type="nucleotide sequence ID" value="NZ_JAATEJ010000014.1"/>
</dbReference>
<dbReference type="InterPro" id="IPR050091">
    <property type="entry name" value="PKS_NRPS_Biosynth_Enz"/>
</dbReference>
<evidence type="ECO:0000313" key="7">
    <source>
        <dbReference type="Proteomes" id="UP000734511"/>
    </source>
</evidence>
<dbReference type="InterPro" id="IPR020841">
    <property type="entry name" value="PKS_Beta-ketoAc_synthase_dom"/>
</dbReference>
<proteinExistence type="predicted"/>
<organism evidence="6 7">
    <name type="scientific">Actinacidiphila epipremni</name>
    <dbReference type="NCBI Taxonomy" id="2053013"/>
    <lineage>
        <taxon>Bacteria</taxon>
        <taxon>Bacillati</taxon>
        <taxon>Actinomycetota</taxon>
        <taxon>Actinomycetes</taxon>
        <taxon>Kitasatosporales</taxon>
        <taxon>Streptomycetaceae</taxon>
        <taxon>Actinacidiphila</taxon>
    </lineage>
</organism>
<sequence length="823" mass="86000">MDADQIRRLMEDQLRHSRRLQARIQELEEERRAPLAVVGMALRLPGGLDSPEGYWDFLRGEGTAYGPIPEDRPGLRAVYDPVVGKPGRSYADQAGFLDDIAHFDADFFGISQREAKLLDPQQRMLLETAWEALERAGIPVRRPDRLNVGVYLGMMASEYLERLEDRSDTSGIDPYFTTGGGLCFGAGRISHTMGFSGPVLSVDTACSSSLTALHLAARGLRAKECRYALLCGSNLLLSANLMVSLSQTRALSPTCRSHSFLASADGYGRGEGVGVLVLMRLADAEAEGRPILAVLRGTAVNHDGAASGLTAPNGPAQQEVIRAALDDAGVDPAEIGWIEAHGTGTALGDPIEVGALDGVIGDAVRARGFPLPIGSVKSRLGHLEAASGIAALIKAVLMLRHGEIPAAASPDDGPLNPHIPWDTLGFTVPRANQPWPEQLPRRIAGVNSFGMSGTNAHALLEAYDTGAAAADAPAGPGAVDGGPELLTVSAKDPVALGILAGRLADRLRKGDPAQAPSLCHTQRCGRAAHPVRLAVTATSAAALADELDAAVEGLAHTAAPRADRTPRDLTLLPGGDEAALTAALRELVRAYPALQGDQSQPPAAGLAALLGRFGLRVGLGAAGAGPARLTWQSAGRPHTAPLTGERPQDAQGLLLAALAALFTAGAEPRLDALRAPGAELLGDLPTYPFQRRRFWIDEPAMFGAGAQQGGDGGGAAAGEAAPDPLDTAAVEAFLLRQLQDVLHADEPLDPELSFLDGGGDSFISTLFITRVEEHYRFGLTAEELPLDLPLTELLGSLARDITATAQAEREGAGRSGAEHAGAA</sequence>
<dbReference type="InterPro" id="IPR018201">
    <property type="entry name" value="Ketoacyl_synth_AS"/>
</dbReference>
<dbReference type="SMART" id="SM00825">
    <property type="entry name" value="PKS_KS"/>
    <property type="match status" value="1"/>
</dbReference>
<dbReference type="Pfam" id="PF00109">
    <property type="entry name" value="ketoacyl-synt"/>
    <property type="match status" value="1"/>
</dbReference>
<gene>
    <name evidence="6" type="ORF">HCN08_18070</name>
</gene>
<evidence type="ECO:0000256" key="2">
    <source>
        <dbReference type="ARBA" id="ARBA00022553"/>
    </source>
</evidence>
<dbReference type="PANTHER" id="PTHR43775">
    <property type="entry name" value="FATTY ACID SYNTHASE"/>
    <property type="match status" value="1"/>
</dbReference>
<accession>A0ABX0ZPV6</accession>
<evidence type="ECO:0000256" key="4">
    <source>
        <dbReference type="ARBA" id="ARBA00023315"/>
    </source>
</evidence>
<dbReference type="InterPro" id="IPR032821">
    <property type="entry name" value="PKS_assoc"/>
</dbReference>
<evidence type="ECO:0000256" key="3">
    <source>
        <dbReference type="ARBA" id="ARBA00022679"/>
    </source>
</evidence>
<comment type="caution">
    <text evidence="6">The sequence shown here is derived from an EMBL/GenBank/DDBJ whole genome shotgun (WGS) entry which is preliminary data.</text>
</comment>
<keyword evidence="3" id="KW-0808">Transferase</keyword>
<reference evidence="6 7" key="1">
    <citation type="submission" date="2020-03" db="EMBL/GenBank/DDBJ databases">
        <title>WGS of actinomycetes isolated from Thailand.</title>
        <authorList>
            <person name="Thawai C."/>
        </authorList>
    </citation>
    <scope>NUCLEOTIDE SEQUENCE [LARGE SCALE GENOMIC DNA]</scope>
    <source>
        <strain evidence="6 7">PRB2-1</strain>
    </source>
</reference>
<dbReference type="CDD" id="cd00833">
    <property type="entry name" value="PKS"/>
    <property type="match status" value="1"/>
</dbReference>
<keyword evidence="4" id="KW-0012">Acyltransferase</keyword>
<dbReference type="Gene3D" id="1.10.1200.10">
    <property type="entry name" value="ACP-like"/>
    <property type="match status" value="1"/>
</dbReference>
<evidence type="ECO:0000313" key="6">
    <source>
        <dbReference type="EMBL" id="NJP45291.1"/>
    </source>
</evidence>
<dbReference type="Proteomes" id="UP000734511">
    <property type="component" value="Unassembled WGS sequence"/>
</dbReference>
<dbReference type="EMBL" id="JAATEJ010000014">
    <property type="protein sequence ID" value="NJP45291.1"/>
    <property type="molecule type" value="Genomic_DNA"/>
</dbReference>
<dbReference type="SUPFAM" id="SSF53901">
    <property type="entry name" value="Thiolase-like"/>
    <property type="match status" value="1"/>
</dbReference>
<dbReference type="InterPro" id="IPR014030">
    <property type="entry name" value="Ketoacyl_synth_N"/>
</dbReference>
<dbReference type="InterPro" id="IPR014031">
    <property type="entry name" value="Ketoacyl_synth_C"/>
</dbReference>
<dbReference type="SUPFAM" id="SSF47336">
    <property type="entry name" value="ACP-like"/>
    <property type="match status" value="1"/>
</dbReference>
<dbReference type="InterPro" id="IPR001227">
    <property type="entry name" value="Ac_transferase_dom_sf"/>
</dbReference>
<keyword evidence="1" id="KW-0596">Phosphopantetheine</keyword>
<dbReference type="Gene3D" id="3.30.70.3290">
    <property type="match status" value="2"/>
</dbReference>
<evidence type="ECO:0000259" key="5">
    <source>
        <dbReference type="PROSITE" id="PS52004"/>
    </source>
</evidence>
<dbReference type="Gene3D" id="3.40.366.10">
    <property type="entry name" value="Malonyl-Coenzyme A Acyl Carrier Protein, domain 2"/>
    <property type="match status" value="1"/>
</dbReference>
<dbReference type="Pfam" id="PF16197">
    <property type="entry name" value="KAsynt_C_assoc"/>
    <property type="match status" value="1"/>
</dbReference>
<name>A0ABX0ZPV6_9ACTN</name>
<dbReference type="PROSITE" id="PS52004">
    <property type="entry name" value="KS3_2"/>
    <property type="match status" value="1"/>
</dbReference>
<dbReference type="Pfam" id="PF02801">
    <property type="entry name" value="Ketoacyl-synt_C"/>
    <property type="match status" value="1"/>
</dbReference>